<dbReference type="RefSeq" id="WP_132217180.1">
    <property type="nucleotide sequence ID" value="NZ_OX156936.1"/>
</dbReference>
<dbReference type="Pfam" id="PF18962">
    <property type="entry name" value="Por_Secre_tail"/>
    <property type="match status" value="1"/>
</dbReference>
<protein>
    <submittedName>
        <fullName evidence="4">Putative secreted protein (Por secretion system target)</fullName>
    </submittedName>
</protein>
<evidence type="ECO:0000313" key="4">
    <source>
        <dbReference type="EMBL" id="TCL66882.1"/>
    </source>
</evidence>
<dbReference type="AlphaFoldDB" id="A0A4R1RM55"/>
<feature type="chain" id="PRO_5020907133" evidence="2">
    <location>
        <begin position="28"/>
        <end position="261"/>
    </location>
</feature>
<organism evidence="4 5">
    <name type="scientific">Mariniflexile fucanivorans</name>
    <dbReference type="NCBI Taxonomy" id="264023"/>
    <lineage>
        <taxon>Bacteria</taxon>
        <taxon>Pseudomonadati</taxon>
        <taxon>Bacteroidota</taxon>
        <taxon>Flavobacteriia</taxon>
        <taxon>Flavobacteriales</taxon>
        <taxon>Flavobacteriaceae</taxon>
        <taxon>Mariniflexile</taxon>
    </lineage>
</organism>
<comment type="caution">
    <text evidence="4">The sequence shown here is derived from an EMBL/GenBank/DDBJ whole genome shotgun (WGS) entry which is preliminary data.</text>
</comment>
<reference evidence="4 5" key="1">
    <citation type="submission" date="2019-03" db="EMBL/GenBank/DDBJ databases">
        <title>Genomic Encyclopedia of Type Strains, Phase IV (KMG-IV): sequencing the most valuable type-strain genomes for metagenomic binning, comparative biology and taxonomic classification.</title>
        <authorList>
            <person name="Goeker M."/>
        </authorList>
    </citation>
    <scope>NUCLEOTIDE SEQUENCE [LARGE SCALE GENOMIC DNA]</scope>
    <source>
        <strain evidence="4 5">DSM 18792</strain>
    </source>
</reference>
<proteinExistence type="predicted"/>
<evidence type="ECO:0000256" key="1">
    <source>
        <dbReference type="ARBA" id="ARBA00022729"/>
    </source>
</evidence>
<evidence type="ECO:0000256" key="2">
    <source>
        <dbReference type="SAM" id="SignalP"/>
    </source>
</evidence>
<accession>A0A4R1RM55</accession>
<feature type="signal peptide" evidence="2">
    <location>
        <begin position="1"/>
        <end position="27"/>
    </location>
</feature>
<gene>
    <name evidence="4" type="ORF">EV196_103301</name>
</gene>
<feature type="domain" description="Secretion system C-terminal sorting" evidence="3">
    <location>
        <begin position="194"/>
        <end position="259"/>
    </location>
</feature>
<evidence type="ECO:0000259" key="3">
    <source>
        <dbReference type="Pfam" id="PF18962"/>
    </source>
</evidence>
<sequence>MKKKLLNNLFLITFISALGIYQMNAQADIVYAFDGTTWEGWTSQGGTGAFASVFGNSPNGELTVTWSNNTGSTANVVMYAPPGGISSAYKFIQLRISNNSSQIGLFRIRGNDGAWFNAIDEAISTDADGVYSVYNFEITNASWTGNLTNWQIVFRKADGTALTDQGTIKVDNILLSTSTTLSSNSKTAFEFSTYPNPVQDVLHINTKEPLQKVEVYDLLGKNVLSFKIVSEQINVSSLSKSLYILKLTSASGVSTKKFIKE</sequence>
<evidence type="ECO:0000313" key="5">
    <source>
        <dbReference type="Proteomes" id="UP000295455"/>
    </source>
</evidence>
<keyword evidence="1 2" id="KW-0732">Signal</keyword>
<dbReference type="OrthoDB" id="5381604at2"/>
<dbReference type="EMBL" id="SLUP01000003">
    <property type="protein sequence ID" value="TCL66882.1"/>
    <property type="molecule type" value="Genomic_DNA"/>
</dbReference>
<name>A0A4R1RM55_9FLAO</name>
<dbReference type="Proteomes" id="UP000295455">
    <property type="component" value="Unassembled WGS sequence"/>
</dbReference>
<dbReference type="NCBIfam" id="TIGR04183">
    <property type="entry name" value="Por_Secre_tail"/>
    <property type="match status" value="1"/>
</dbReference>
<keyword evidence="5" id="KW-1185">Reference proteome</keyword>
<dbReference type="InterPro" id="IPR026444">
    <property type="entry name" value="Secre_tail"/>
</dbReference>